<accession>A0ABU1XTG1</accession>
<proteinExistence type="predicted"/>
<dbReference type="RefSeq" id="WP_310232920.1">
    <property type="nucleotide sequence ID" value="NZ_JAVDWO010000002.1"/>
</dbReference>
<evidence type="ECO:0000313" key="2">
    <source>
        <dbReference type="EMBL" id="MDR7192054.1"/>
    </source>
</evidence>
<comment type="caution">
    <text evidence="2">The sequence shown here is derived from an EMBL/GenBank/DDBJ whole genome shotgun (WGS) entry which is preliminary data.</text>
</comment>
<name>A0ABU1XTG1_9GAMM</name>
<organism evidence="2 3">
    <name type="scientific">Luteimonas terrae</name>
    <dbReference type="NCBI Taxonomy" id="1530191"/>
    <lineage>
        <taxon>Bacteria</taxon>
        <taxon>Pseudomonadati</taxon>
        <taxon>Pseudomonadota</taxon>
        <taxon>Gammaproteobacteria</taxon>
        <taxon>Lysobacterales</taxon>
        <taxon>Lysobacteraceae</taxon>
        <taxon>Luteimonas</taxon>
    </lineage>
</organism>
<reference evidence="2 3" key="1">
    <citation type="submission" date="2023-07" db="EMBL/GenBank/DDBJ databases">
        <title>Sorghum-associated microbial communities from plants grown in Nebraska, USA.</title>
        <authorList>
            <person name="Schachtman D."/>
        </authorList>
    </citation>
    <scope>NUCLEOTIDE SEQUENCE [LARGE SCALE GENOMIC DNA]</scope>
    <source>
        <strain evidence="2 3">4099</strain>
    </source>
</reference>
<evidence type="ECO:0000256" key="1">
    <source>
        <dbReference type="SAM" id="MobiDB-lite"/>
    </source>
</evidence>
<gene>
    <name evidence="2" type="ORF">J2W68_000762</name>
</gene>
<evidence type="ECO:0000313" key="3">
    <source>
        <dbReference type="Proteomes" id="UP001256588"/>
    </source>
</evidence>
<dbReference type="EMBL" id="JAVDWO010000002">
    <property type="protein sequence ID" value="MDR7192054.1"/>
    <property type="molecule type" value="Genomic_DNA"/>
</dbReference>
<evidence type="ECO:0008006" key="4">
    <source>
        <dbReference type="Google" id="ProtNLM"/>
    </source>
</evidence>
<keyword evidence="3" id="KW-1185">Reference proteome</keyword>
<feature type="region of interest" description="Disordered" evidence="1">
    <location>
        <begin position="1"/>
        <end position="24"/>
    </location>
</feature>
<dbReference type="Proteomes" id="UP001256588">
    <property type="component" value="Unassembled WGS sequence"/>
</dbReference>
<sequence>MTHNLHDSANPPDTRTPADAATEGQDALETRFKAGLAQASYYSVGRHWNDYAPAYRFGRDSRQRLTGCRFDQVERQLQQEWDRARDKSRLGWIEARGAVEDGWEFDADAETDVDVALDSPGPKVG</sequence>
<protein>
    <recommendedName>
        <fullName evidence="4">DUF2934 domain-containing protein</fullName>
    </recommendedName>
</protein>